<evidence type="ECO:0000256" key="7">
    <source>
        <dbReference type="ARBA" id="ARBA00023211"/>
    </source>
</evidence>
<comment type="function">
    <text evidence="2 9">Catalyzes the interconversion of 2-phosphoglycerate and 3-phosphoglycerate.</text>
</comment>
<feature type="binding site" evidence="9 13">
    <location>
        <position position="11"/>
    </location>
    <ligand>
        <name>Mn(2+)</name>
        <dbReference type="ChEBI" id="CHEBI:29035"/>
        <label>2</label>
    </ligand>
</feature>
<comment type="similarity">
    <text evidence="4 9">Belongs to the BPG-independent phosphoglycerate mutase family.</text>
</comment>
<evidence type="ECO:0000259" key="15">
    <source>
        <dbReference type="Pfam" id="PF06415"/>
    </source>
</evidence>
<evidence type="ECO:0000259" key="14">
    <source>
        <dbReference type="Pfam" id="PF01676"/>
    </source>
</evidence>
<dbReference type="GO" id="GO:0004619">
    <property type="term" value="F:phosphoglycerate mutase activity"/>
    <property type="evidence" value="ECO:0007669"/>
    <property type="project" value="UniProtKB-UniRule"/>
</dbReference>
<dbReference type="GO" id="GO:0006007">
    <property type="term" value="P:glucose catabolic process"/>
    <property type="evidence" value="ECO:0007669"/>
    <property type="project" value="InterPro"/>
</dbReference>
<dbReference type="EC" id="5.4.2.12" evidence="9 10"/>
<feature type="domain" description="BPG-independent PGAM N-terminal" evidence="15">
    <location>
        <begin position="81"/>
        <end position="298"/>
    </location>
</feature>
<evidence type="ECO:0000256" key="4">
    <source>
        <dbReference type="ARBA" id="ARBA00008819"/>
    </source>
</evidence>
<evidence type="ECO:0000313" key="16">
    <source>
        <dbReference type="EMBL" id="RYC69210.1"/>
    </source>
</evidence>
<comment type="subunit">
    <text evidence="9">Monomer.</text>
</comment>
<dbReference type="Proteomes" id="UP000290407">
    <property type="component" value="Unassembled WGS sequence"/>
</dbReference>
<dbReference type="RefSeq" id="WP_077924394.1">
    <property type="nucleotide sequence ID" value="NZ_SBLB01000004.1"/>
</dbReference>
<keyword evidence="8 9" id="KW-0413">Isomerase</keyword>
<keyword evidence="17" id="KW-1185">Reference proteome</keyword>
<gene>
    <name evidence="9" type="primary">gpmI</name>
    <name evidence="16" type="ORF">EQG79_17600</name>
</gene>
<dbReference type="PANTHER" id="PTHR31637:SF0">
    <property type="entry name" value="2,3-BISPHOSPHOGLYCERATE-INDEPENDENT PHOSPHOGLYCERATE MUTASE"/>
    <property type="match status" value="1"/>
</dbReference>
<dbReference type="PANTHER" id="PTHR31637">
    <property type="entry name" value="2,3-BISPHOSPHOGLYCERATE-INDEPENDENT PHOSPHOGLYCERATE MUTASE"/>
    <property type="match status" value="1"/>
</dbReference>
<feature type="domain" description="Metalloenzyme" evidence="14">
    <location>
        <begin position="3"/>
        <end position="513"/>
    </location>
</feature>
<dbReference type="NCBIfam" id="TIGR01307">
    <property type="entry name" value="pgm_bpd_ind"/>
    <property type="match status" value="1"/>
</dbReference>
<feature type="binding site" evidence="9 13">
    <location>
        <position position="476"/>
    </location>
    <ligand>
        <name>Mn(2+)</name>
        <dbReference type="ChEBI" id="CHEBI:29035"/>
        <label>1</label>
    </ligand>
</feature>
<protein>
    <recommendedName>
        <fullName evidence="9 10">2,3-bisphosphoglycerate-independent phosphoglycerate mutase</fullName>
        <shortName evidence="9">BPG-independent PGAM</shortName>
        <shortName evidence="9">Phosphoglyceromutase</shortName>
        <shortName evidence="9">iPGM</shortName>
        <ecNumber evidence="9 10">5.4.2.12</ecNumber>
    </recommendedName>
</protein>
<dbReference type="UniPathway" id="UPA00109">
    <property type="reaction ID" value="UER00186"/>
</dbReference>
<keyword evidence="5 9" id="KW-0479">Metal-binding</keyword>
<feature type="binding site" evidence="9 12">
    <location>
        <position position="189"/>
    </location>
    <ligand>
        <name>substrate</name>
    </ligand>
</feature>
<dbReference type="InterPro" id="IPR017850">
    <property type="entry name" value="Alkaline_phosphatase_core_sf"/>
</dbReference>
<feature type="binding site" evidence="9 13">
    <location>
        <position position="417"/>
    </location>
    <ligand>
        <name>Mn(2+)</name>
        <dbReference type="ChEBI" id="CHEBI:29035"/>
        <label>1</label>
    </ligand>
</feature>
<dbReference type="InterPro" id="IPR036646">
    <property type="entry name" value="PGAM_B_sf"/>
</dbReference>
<dbReference type="InterPro" id="IPR006124">
    <property type="entry name" value="Metalloenzyme"/>
</dbReference>
<evidence type="ECO:0000256" key="12">
    <source>
        <dbReference type="PIRSR" id="PIRSR001492-2"/>
    </source>
</evidence>
<feature type="active site" description="Phosphoserine intermediate" evidence="9 11">
    <location>
        <position position="61"/>
    </location>
</feature>
<keyword evidence="6 9" id="KW-0324">Glycolysis</keyword>
<comment type="cofactor">
    <cofactor evidence="9">
        <name>Mn(2+)</name>
        <dbReference type="ChEBI" id="CHEBI:29035"/>
    </cofactor>
    <text evidence="9">Binds 2 manganese ions per subunit.</text>
</comment>
<dbReference type="SUPFAM" id="SSF64158">
    <property type="entry name" value="2,3-Bisphosphoglycerate-independent phosphoglycerate mutase, substrate-binding domain"/>
    <property type="match status" value="1"/>
</dbReference>
<dbReference type="PIRSF" id="PIRSF001492">
    <property type="entry name" value="IPGAM"/>
    <property type="match status" value="1"/>
</dbReference>
<dbReference type="EMBL" id="SBLB01000004">
    <property type="protein sequence ID" value="RYC69210.1"/>
    <property type="molecule type" value="Genomic_DNA"/>
</dbReference>
<dbReference type="InterPro" id="IPR011258">
    <property type="entry name" value="BPG-indep_PGM_N"/>
</dbReference>
<feature type="binding site" evidence="9 13">
    <location>
        <position position="459"/>
    </location>
    <ligand>
        <name>Mn(2+)</name>
        <dbReference type="ChEBI" id="CHEBI:29035"/>
        <label>2</label>
    </ligand>
</feature>
<keyword evidence="7 9" id="KW-0464">Manganese</keyword>
<evidence type="ECO:0000256" key="13">
    <source>
        <dbReference type="PIRSR" id="PIRSR001492-3"/>
    </source>
</evidence>
<feature type="binding site" evidence="9 13">
    <location>
        <position position="458"/>
    </location>
    <ligand>
        <name>Mn(2+)</name>
        <dbReference type="ChEBI" id="CHEBI:29035"/>
        <label>2</label>
    </ligand>
</feature>
<evidence type="ECO:0000256" key="5">
    <source>
        <dbReference type="ARBA" id="ARBA00022723"/>
    </source>
</evidence>
<dbReference type="Pfam" id="PF06415">
    <property type="entry name" value="iPGM_N"/>
    <property type="match status" value="1"/>
</dbReference>
<evidence type="ECO:0000256" key="1">
    <source>
        <dbReference type="ARBA" id="ARBA00000370"/>
    </source>
</evidence>
<dbReference type="GO" id="GO:0005829">
    <property type="term" value="C:cytosol"/>
    <property type="evidence" value="ECO:0007669"/>
    <property type="project" value="TreeGrafter"/>
</dbReference>
<feature type="binding site" evidence="9 12">
    <location>
        <begin position="262"/>
        <end position="265"/>
    </location>
    <ligand>
        <name>substrate</name>
    </ligand>
</feature>
<feature type="binding site" evidence="9 13">
    <location>
        <position position="61"/>
    </location>
    <ligand>
        <name>Mn(2+)</name>
        <dbReference type="ChEBI" id="CHEBI:29035"/>
        <label>2</label>
    </ligand>
</feature>
<sequence>MNKKVILIILDGWGIPLKPEVSAIEAASVPFVRSLYPRYPNSTLEASGLAVGLPAGQMGNSEVGHMNLGAGRVVYQDLVKINKAVDEHTLDTEPVLVDALAYAKRTGKKVHFIGLVSDGGVHAHIDHLKGLLSIAHTHALTDVFVHAFTDGRDTDPKSGIGFLTDLQQHMAATTGQIASVTGRYYAMDRDNRWERVRVAYDAMVHGLGAVTCAPEAVTRVLQDSYDADVTDEFVKPIIVTKADGSPAAVIEEGDVVLCFNFRTDRGREITQALTQKDYPEQGMTKLALNYITLTKYDDDFTGVKIIFEKDNLQNTLGEVIAGAGRKQIRIAETEKYPHVTFFFSGGREEPFAGEKRILCPSPKEMVVYDAQGVATTIPVKTYDQKPEMAAYDIRDAIIPELQNEETDFICLNFANTDMVGHTGVFEAVKKAAETADTCTKAVVEAALEHGYTAIIIADHGNAEYMVNDDGSPNTAHTTNLVPCILVDKDYHPTLNSGKLADIAPTILHLMGIQQPREMTGVSLIGQ</sequence>
<evidence type="ECO:0000313" key="17">
    <source>
        <dbReference type="Proteomes" id="UP000290407"/>
    </source>
</evidence>
<name>A0A4Q2UNN6_9BACT</name>
<evidence type="ECO:0000256" key="3">
    <source>
        <dbReference type="ARBA" id="ARBA00004798"/>
    </source>
</evidence>
<feature type="binding site" evidence="9 12">
    <location>
        <begin position="152"/>
        <end position="153"/>
    </location>
    <ligand>
        <name>substrate</name>
    </ligand>
</feature>
<evidence type="ECO:0000256" key="8">
    <source>
        <dbReference type="ARBA" id="ARBA00023235"/>
    </source>
</evidence>
<comment type="pathway">
    <text evidence="3 9">Carbohydrate degradation; glycolysis; pyruvate from D-glyceraldehyde 3-phosphate: step 3/5.</text>
</comment>
<dbReference type="CDD" id="cd16010">
    <property type="entry name" value="iPGM"/>
    <property type="match status" value="1"/>
</dbReference>
<dbReference type="SUPFAM" id="SSF53649">
    <property type="entry name" value="Alkaline phosphatase-like"/>
    <property type="match status" value="1"/>
</dbReference>
<dbReference type="Pfam" id="PF01676">
    <property type="entry name" value="Metalloenzyme"/>
    <property type="match status" value="1"/>
</dbReference>
<evidence type="ECO:0000256" key="10">
    <source>
        <dbReference type="NCBIfam" id="TIGR01307"/>
    </source>
</evidence>
<evidence type="ECO:0000256" key="11">
    <source>
        <dbReference type="PIRSR" id="PIRSR001492-1"/>
    </source>
</evidence>
<proteinExistence type="inferred from homology"/>
<accession>A0A4Q2UNN6</accession>
<evidence type="ECO:0000256" key="9">
    <source>
        <dbReference type="HAMAP-Rule" id="MF_01038"/>
    </source>
</evidence>
<dbReference type="Gene3D" id="3.40.1450.10">
    <property type="entry name" value="BPG-independent phosphoglycerate mutase, domain B"/>
    <property type="match status" value="1"/>
</dbReference>
<dbReference type="HAMAP" id="MF_01038">
    <property type="entry name" value="GpmI"/>
    <property type="match status" value="1"/>
</dbReference>
<reference evidence="16 17" key="1">
    <citation type="submission" date="2019-01" db="EMBL/GenBank/DDBJ databases">
        <title>Spirosoma flava sp. nov., a propanil-degrading bacterium isolated from herbicide-contaminated soil.</title>
        <authorList>
            <person name="Zhang L."/>
            <person name="Jiang J.-D."/>
        </authorList>
    </citation>
    <scope>NUCLEOTIDE SEQUENCE [LARGE SCALE GENOMIC DNA]</scope>
    <source>
        <strain evidence="16 17">TY50</strain>
    </source>
</reference>
<feature type="binding site" evidence="9 13">
    <location>
        <position position="421"/>
    </location>
    <ligand>
        <name>Mn(2+)</name>
        <dbReference type="ChEBI" id="CHEBI:29035"/>
        <label>1</label>
    </ligand>
</feature>
<evidence type="ECO:0000256" key="2">
    <source>
        <dbReference type="ARBA" id="ARBA00002315"/>
    </source>
</evidence>
<dbReference type="Gene3D" id="3.40.720.10">
    <property type="entry name" value="Alkaline Phosphatase, subunit A"/>
    <property type="match status" value="1"/>
</dbReference>
<comment type="catalytic activity">
    <reaction evidence="1 9">
        <text>(2R)-2-phosphoglycerate = (2R)-3-phosphoglycerate</text>
        <dbReference type="Rhea" id="RHEA:15901"/>
        <dbReference type="ChEBI" id="CHEBI:58272"/>
        <dbReference type="ChEBI" id="CHEBI:58289"/>
        <dbReference type="EC" id="5.4.2.12"/>
    </reaction>
</comment>
<dbReference type="AlphaFoldDB" id="A0A4Q2UNN6"/>
<feature type="binding site" evidence="9 12">
    <location>
        <position position="183"/>
    </location>
    <ligand>
        <name>substrate</name>
    </ligand>
</feature>
<feature type="binding site" evidence="9 12">
    <location>
        <position position="335"/>
    </location>
    <ligand>
        <name>substrate</name>
    </ligand>
</feature>
<feature type="binding site" evidence="9 12">
    <location>
        <position position="122"/>
    </location>
    <ligand>
        <name>substrate</name>
    </ligand>
</feature>
<comment type="caution">
    <text evidence="16">The sequence shown here is derived from an EMBL/GenBank/DDBJ whole genome shotgun (WGS) entry which is preliminary data.</text>
</comment>
<dbReference type="FunFam" id="3.40.1450.10:FF:000002">
    <property type="entry name" value="2,3-bisphosphoglycerate-independent phosphoglycerate mutase"/>
    <property type="match status" value="1"/>
</dbReference>
<evidence type="ECO:0000256" key="6">
    <source>
        <dbReference type="ARBA" id="ARBA00023152"/>
    </source>
</evidence>
<dbReference type="InterPro" id="IPR005995">
    <property type="entry name" value="Pgm_bpd_ind"/>
</dbReference>
<organism evidence="16 17">
    <name type="scientific">Spirosoma sordidisoli</name>
    <dbReference type="NCBI Taxonomy" id="2502893"/>
    <lineage>
        <taxon>Bacteria</taxon>
        <taxon>Pseudomonadati</taxon>
        <taxon>Bacteroidota</taxon>
        <taxon>Cytophagia</taxon>
        <taxon>Cytophagales</taxon>
        <taxon>Cytophagaceae</taxon>
        <taxon>Spirosoma</taxon>
    </lineage>
</organism>
<dbReference type="GO" id="GO:0006096">
    <property type="term" value="P:glycolytic process"/>
    <property type="evidence" value="ECO:0007669"/>
    <property type="project" value="UniProtKB-UniRule"/>
</dbReference>
<dbReference type="GO" id="GO:0030145">
    <property type="term" value="F:manganese ion binding"/>
    <property type="evidence" value="ECO:0007669"/>
    <property type="project" value="UniProtKB-UniRule"/>
</dbReference>